<evidence type="ECO:0000313" key="3">
    <source>
        <dbReference type="Proteomes" id="UP000231464"/>
    </source>
</evidence>
<accession>A0A2M6WB68</accession>
<dbReference type="EMBL" id="PFBP01000013">
    <property type="protein sequence ID" value="PIT90004.1"/>
    <property type="molecule type" value="Genomic_DNA"/>
</dbReference>
<reference evidence="3" key="1">
    <citation type="submission" date="2017-09" db="EMBL/GenBank/DDBJ databases">
        <title>Depth-based differentiation of microbial function through sediment-hosted aquifers and enrichment of novel symbionts in the deep terrestrial subsurface.</title>
        <authorList>
            <person name="Probst A.J."/>
            <person name="Ladd B."/>
            <person name="Jarett J.K."/>
            <person name="Geller-Mcgrath D.E."/>
            <person name="Sieber C.M.K."/>
            <person name="Emerson J.B."/>
            <person name="Anantharaman K."/>
            <person name="Thomas B.C."/>
            <person name="Malmstrom R."/>
            <person name="Stieglmeier M."/>
            <person name="Klingl A."/>
            <person name="Woyke T."/>
            <person name="Ryan C.M."/>
            <person name="Banfield J.F."/>
        </authorList>
    </citation>
    <scope>NUCLEOTIDE SEQUENCE [LARGE SCALE GENOMIC DNA]</scope>
</reference>
<feature type="transmembrane region" description="Helical" evidence="1">
    <location>
        <begin position="52"/>
        <end position="76"/>
    </location>
</feature>
<feature type="transmembrane region" description="Helical" evidence="1">
    <location>
        <begin position="6"/>
        <end position="22"/>
    </location>
</feature>
<keyword evidence="1" id="KW-0472">Membrane</keyword>
<organism evidence="2 3">
    <name type="scientific">Candidatus Kuenenbacteria bacterium CG10_big_fil_rev_8_21_14_0_10_36_11</name>
    <dbReference type="NCBI Taxonomy" id="1974618"/>
    <lineage>
        <taxon>Bacteria</taxon>
        <taxon>Candidatus Kueneniibacteriota</taxon>
    </lineage>
</organism>
<name>A0A2M6WB68_9BACT</name>
<evidence type="ECO:0000313" key="2">
    <source>
        <dbReference type="EMBL" id="PIT90004.1"/>
    </source>
</evidence>
<evidence type="ECO:0000256" key="1">
    <source>
        <dbReference type="SAM" id="Phobius"/>
    </source>
</evidence>
<protein>
    <submittedName>
        <fullName evidence="2">Uncharacterized protein</fullName>
    </submittedName>
</protein>
<proteinExistence type="predicted"/>
<sequence>MMLIGFLYVSLAGLVFILIIGLRKLIQYIRSEGETGEKEKKEGKKKDWRPEVASMGSAAGLVVTYFVIAITLSFFLNKEIGQALVKNPIFWSLPVALLLFYGMFRMGVEIPVWFFKGVNIAVVVGYIFLIIFTTARAVNPDFLKPKPNDKQTHQTDSFFLGVEIVSSGKQPESVNFCQQWTEVLPNGKVCLVDLPKNPTGEKWRVLIQTEGTIYLCDKDLNKFSFFGSIVKRITADGGQVYAYGNGKDVAKVKAKIL</sequence>
<dbReference type="AlphaFoldDB" id="A0A2M6WB68"/>
<keyword evidence="1" id="KW-1133">Transmembrane helix</keyword>
<keyword evidence="1" id="KW-0812">Transmembrane</keyword>
<dbReference type="Proteomes" id="UP000231464">
    <property type="component" value="Unassembled WGS sequence"/>
</dbReference>
<feature type="transmembrane region" description="Helical" evidence="1">
    <location>
        <begin position="88"/>
        <end position="108"/>
    </location>
</feature>
<gene>
    <name evidence="2" type="ORF">COU23_00835</name>
</gene>
<comment type="caution">
    <text evidence="2">The sequence shown here is derived from an EMBL/GenBank/DDBJ whole genome shotgun (WGS) entry which is preliminary data.</text>
</comment>
<feature type="transmembrane region" description="Helical" evidence="1">
    <location>
        <begin position="120"/>
        <end position="138"/>
    </location>
</feature>